<dbReference type="Proteomes" id="UP000664161">
    <property type="component" value="Unassembled WGS sequence"/>
</dbReference>
<accession>A0AAW4IU90</accession>
<keyword evidence="2" id="KW-1185">Reference proteome</keyword>
<dbReference type="InterPro" id="IPR007236">
    <property type="entry name" value="SlyX"/>
</dbReference>
<dbReference type="PANTHER" id="PTHR36508">
    <property type="entry name" value="PROTEIN SLYX"/>
    <property type="match status" value="1"/>
</dbReference>
<evidence type="ECO:0000313" key="2">
    <source>
        <dbReference type="Proteomes" id="UP000664161"/>
    </source>
</evidence>
<dbReference type="PANTHER" id="PTHR36508:SF1">
    <property type="entry name" value="PROTEIN SLYX"/>
    <property type="match status" value="1"/>
</dbReference>
<dbReference type="Pfam" id="PF04102">
    <property type="entry name" value="SlyX"/>
    <property type="match status" value="1"/>
</dbReference>
<organism evidence="1 2">
    <name type="scientific">Psychrobacter halodurans</name>
    <dbReference type="NCBI Taxonomy" id="2818439"/>
    <lineage>
        <taxon>Bacteria</taxon>
        <taxon>Pseudomonadati</taxon>
        <taxon>Pseudomonadota</taxon>
        <taxon>Gammaproteobacteria</taxon>
        <taxon>Moraxellales</taxon>
        <taxon>Moraxellaceae</taxon>
        <taxon>Psychrobacter</taxon>
    </lineage>
</organism>
<proteinExistence type="predicted"/>
<dbReference type="EMBL" id="JAGBKN010000001">
    <property type="protein sequence ID" value="MBO1515822.1"/>
    <property type="molecule type" value="Genomic_DNA"/>
</dbReference>
<gene>
    <name evidence="1" type="ORF">J3491_00545</name>
</gene>
<comment type="caution">
    <text evidence="1">The sequence shown here is derived from an EMBL/GenBank/DDBJ whole genome shotgun (WGS) entry which is preliminary data.</text>
</comment>
<sequence length="85" mass="9853">MNQFKDKEDGFGMQDDLQAQVIDLQTSLAHLEVTVERLNDVITRQDRDIHTLQRQLQLIYKQIDSQATEVGIAPFDVMADRPPHY</sequence>
<name>A0AAW4IU90_9GAMM</name>
<reference evidence="1 2" key="1">
    <citation type="submission" date="2021-03" db="EMBL/GenBank/DDBJ databases">
        <authorList>
            <person name="Shang D.-D."/>
            <person name="Du Z.-J."/>
            <person name="Chen G.-J."/>
        </authorList>
    </citation>
    <scope>NUCLEOTIDE SEQUENCE [LARGE SCALE GENOMIC DNA]</scope>
    <source>
        <strain evidence="1 2">F2608</strain>
    </source>
</reference>
<evidence type="ECO:0000313" key="1">
    <source>
        <dbReference type="EMBL" id="MBO1515822.1"/>
    </source>
</evidence>
<protein>
    <submittedName>
        <fullName evidence="1">SlyX family protein</fullName>
    </submittedName>
</protein>
<dbReference type="RefSeq" id="WP_207968843.1">
    <property type="nucleotide sequence ID" value="NZ_JAGBKN010000001.1"/>
</dbReference>
<dbReference type="AlphaFoldDB" id="A0AAW4IU90"/>